<dbReference type="PANTHER" id="PTHR12905">
    <property type="entry name" value="METALLOPHOSPHOESTERASE"/>
    <property type="match status" value="1"/>
</dbReference>
<accession>A0A0C9X3F2</accession>
<dbReference type="SUPFAM" id="SSF56300">
    <property type="entry name" value="Metallo-dependent phosphatases"/>
    <property type="match status" value="1"/>
</dbReference>
<gene>
    <name evidence="1" type="ORF">K443DRAFT_11137</name>
</gene>
<dbReference type="AlphaFoldDB" id="A0A0C9X3F2"/>
<dbReference type="PANTHER" id="PTHR12905:SF16">
    <property type="entry name" value="SER_THR PROTEIN PHOSPHATASE FAMILY PROTEIN (AFU_ORTHOLOGUE AFUA_1G06000)"/>
    <property type="match status" value="1"/>
</dbReference>
<reference evidence="1 2" key="1">
    <citation type="submission" date="2014-04" db="EMBL/GenBank/DDBJ databases">
        <authorList>
            <consortium name="DOE Joint Genome Institute"/>
            <person name="Kuo A."/>
            <person name="Kohler A."/>
            <person name="Nagy L.G."/>
            <person name="Floudas D."/>
            <person name="Copeland A."/>
            <person name="Barry K.W."/>
            <person name="Cichocki N."/>
            <person name="Veneault-Fourrey C."/>
            <person name="LaButti K."/>
            <person name="Lindquist E.A."/>
            <person name="Lipzen A."/>
            <person name="Lundell T."/>
            <person name="Morin E."/>
            <person name="Murat C."/>
            <person name="Sun H."/>
            <person name="Tunlid A."/>
            <person name="Henrissat B."/>
            <person name="Grigoriev I.V."/>
            <person name="Hibbett D.S."/>
            <person name="Martin F."/>
            <person name="Nordberg H.P."/>
            <person name="Cantor M.N."/>
            <person name="Hua S.X."/>
        </authorList>
    </citation>
    <scope>NUCLEOTIDE SEQUENCE [LARGE SCALE GENOMIC DNA]</scope>
    <source>
        <strain evidence="1 2">LaAM-08-1</strain>
    </source>
</reference>
<organism evidence="1 2">
    <name type="scientific">Laccaria amethystina LaAM-08-1</name>
    <dbReference type="NCBI Taxonomy" id="1095629"/>
    <lineage>
        <taxon>Eukaryota</taxon>
        <taxon>Fungi</taxon>
        <taxon>Dikarya</taxon>
        <taxon>Basidiomycota</taxon>
        <taxon>Agaricomycotina</taxon>
        <taxon>Agaricomycetes</taxon>
        <taxon>Agaricomycetidae</taxon>
        <taxon>Agaricales</taxon>
        <taxon>Agaricineae</taxon>
        <taxon>Hydnangiaceae</taxon>
        <taxon>Laccaria</taxon>
    </lineage>
</organism>
<dbReference type="EMBL" id="KN838743">
    <property type="protein sequence ID" value="KIJ95788.1"/>
    <property type="molecule type" value="Genomic_DNA"/>
</dbReference>
<dbReference type="HOGENOM" id="CLU_333189_0_0_1"/>
<reference evidence="2" key="2">
    <citation type="submission" date="2015-01" db="EMBL/GenBank/DDBJ databases">
        <title>Evolutionary Origins and Diversification of the Mycorrhizal Mutualists.</title>
        <authorList>
            <consortium name="DOE Joint Genome Institute"/>
            <consortium name="Mycorrhizal Genomics Consortium"/>
            <person name="Kohler A."/>
            <person name="Kuo A."/>
            <person name="Nagy L.G."/>
            <person name="Floudas D."/>
            <person name="Copeland A."/>
            <person name="Barry K.W."/>
            <person name="Cichocki N."/>
            <person name="Veneault-Fourrey C."/>
            <person name="LaButti K."/>
            <person name="Lindquist E.A."/>
            <person name="Lipzen A."/>
            <person name="Lundell T."/>
            <person name="Morin E."/>
            <person name="Murat C."/>
            <person name="Riley R."/>
            <person name="Ohm R."/>
            <person name="Sun H."/>
            <person name="Tunlid A."/>
            <person name="Henrissat B."/>
            <person name="Grigoriev I.V."/>
            <person name="Hibbett D.S."/>
            <person name="Martin F."/>
        </authorList>
    </citation>
    <scope>NUCLEOTIDE SEQUENCE [LARGE SCALE GENOMIC DNA]</scope>
    <source>
        <strain evidence="2">LaAM-08-1</strain>
    </source>
</reference>
<dbReference type="Gene3D" id="3.60.21.10">
    <property type="match status" value="2"/>
</dbReference>
<protein>
    <recommendedName>
        <fullName evidence="3">Calcineurin-like phosphoesterase domain-containing protein</fullName>
    </recommendedName>
</protein>
<dbReference type="OrthoDB" id="630188at2759"/>
<dbReference type="InterPro" id="IPR051693">
    <property type="entry name" value="UPF0046_metallophosphoest"/>
</dbReference>
<sequence>MPLIQHLVGLERGNLESLLYDVHSIIDIDDRRFSIRAAHATLIDFIMDRSRSGDYFLDSRDVHADITQMCFRVLFPDTVVDGPGRSEASRYALNFWYHHFQNAAPTHELLNLLTECASDEAALDYPDKLKRNMRHWLGKQNVQALILSWLKKNDIQNTCLELYLRYRTLFDREIASTVDQSPSPERLIMWIAMLPEISAYTAVYPMTQAIATVFEMPAEDGKPNSIIPLRDCLVSLFEAGMGSHPHFFEEFFSDSIRSGKCFIGCDVHTKISLLLLRHIDKCISEPVLDDGLPDAAAWHWESLRQHLHSLKWWRHWSFHLSQSSPSSDELGKFLQRFSPNSFRPVMEVHDGVDFGHFHGHLSTHDMQKSVAHYLLQNAQYCEGNISSLKDTGQFMMLHAWIVYPTFPGHGRDCMHITHKGYMIYVGYRSSIRCQMAWRHLCSKPHSTNDNSHSPAPPRHALRIILQALPILRDRLDKFPFTSRSFLPDTPSASFYRLYQFFVIDWTIQFRNELEYFWNQTSWALADLPDPGLGGNKLPENEAKLRKAVMAGLTRIMKLAYNHLISRGLDDLLHSRLAEDNYSPLRRLYAHSPSIAFFVAASAYNLFRRSSLPDRFPPPPADSNKVRIVCVSNTHNQLLSYSSTPDGDIFIHAGDLTQSGSVMNSGSLLIGSVASLMPTKYSSQAITIPHWQTRRNTVELSIGGRTLRVFGSPWTPQYGNFAFQYSRGHAAEKWAGIPLGIDVLVTHGPPKSHVDNNGLGCAALLDALWKTRPLVVVCGHIHSGRGLETLKWDKGQRLWESIVTARKVGWYDAIILVCKLGWAWIKRIKHRVRETTILNCAITGGTRDQLMRDAVALDI</sequence>
<name>A0A0C9X3F2_9AGAR</name>
<evidence type="ECO:0000313" key="2">
    <source>
        <dbReference type="Proteomes" id="UP000054477"/>
    </source>
</evidence>
<dbReference type="Proteomes" id="UP000054477">
    <property type="component" value="Unassembled WGS sequence"/>
</dbReference>
<proteinExistence type="predicted"/>
<keyword evidence="2" id="KW-1185">Reference proteome</keyword>
<evidence type="ECO:0008006" key="3">
    <source>
        <dbReference type="Google" id="ProtNLM"/>
    </source>
</evidence>
<evidence type="ECO:0000313" key="1">
    <source>
        <dbReference type="EMBL" id="KIJ95788.1"/>
    </source>
</evidence>
<dbReference type="InterPro" id="IPR029052">
    <property type="entry name" value="Metallo-depent_PP-like"/>
</dbReference>